<comment type="caution">
    <text evidence="2">The sequence shown here is derived from an EMBL/GenBank/DDBJ whole genome shotgun (WGS) entry which is preliminary data.</text>
</comment>
<proteinExistence type="predicted"/>
<dbReference type="AlphaFoldDB" id="A0A7U8HHM4"/>
<reference evidence="2 3" key="1">
    <citation type="submission" date="2019-04" db="EMBL/GenBank/DDBJ databases">
        <authorList>
            <consortium name="GenomeTrakr network: Whole genome sequencing for foodborne pathogen traceback"/>
        </authorList>
    </citation>
    <scope>NUCLEOTIDE SEQUENCE [LARGE SCALE GENOMIC DNA]</scope>
    <source>
        <strain evidence="2 3">CFSAN072502</strain>
    </source>
</reference>
<feature type="region of interest" description="Disordered" evidence="1">
    <location>
        <begin position="169"/>
        <end position="229"/>
    </location>
</feature>
<dbReference type="Pfam" id="PF07553">
    <property type="entry name" value="Lipoprotein_Ltp"/>
    <property type="match status" value="2"/>
</dbReference>
<feature type="compositionally biased region" description="Basic and acidic residues" evidence="1">
    <location>
        <begin position="169"/>
        <end position="220"/>
    </location>
</feature>
<evidence type="ECO:0000313" key="2">
    <source>
        <dbReference type="EMBL" id="EAG9354834.1"/>
    </source>
</evidence>
<dbReference type="InterPro" id="IPR011434">
    <property type="entry name" value="Ltp-like_HTH"/>
</dbReference>
<dbReference type="InterPro" id="IPR036388">
    <property type="entry name" value="WH-like_DNA-bd_sf"/>
</dbReference>
<organism evidence="2 3">
    <name type="scientific">Listeria monocytogenes</name>
    <dbReference type="NCBI Taxonomy" id="1639"/>
    <lineage>
        <taxon>Bacteria</taxon>
        <taxon>Bacillati</taxon>
        <taxon>Bacillota</taxon>
        <taxon>Bacilli</taxon>
        <taxon>Bacillales</taxon>
        <taxon>Listeriaceae</taxon>
        <taxon>Listeria</taxon>
    </lineage>
</organism>
<evidence type="ECO:0000313" key="3">
    <source>
        <dbReference type="Proteomes" id="UP000524387"/>
    </source>
</evidence>
<sequence>MGTVLVIIGFLGLVGSIVYWIYCLVKKKKKKVASFAMLGTFIIMIIGASILPPVETETNKADKDTPSSKVEKKKEIDFTVENSTISSDENGKAVIKGTVDPKAKLIVNGEELTKDSKGAFIYDVILENKLDHSKEITFSASKKGYEDKSYIVTVLNKTKEYQEKVAKEEAAKKAEDEKKAKEAKAAAEKAEKEEAARKAKEQEEARKKEAEQKEKERLGAEGESALSQAESYSEMMHMSKAGIYDQLTSEYGGQFSKEAAQYAVNHLEADYNLNALAQAREYQETMSMSPEAIRDQLTSDYGGQFTQSEANYAVQHLND</sequence>
<dbReference type="Proteomes" id="UP000524387">
    <property type="component" value="Unassembled WGS sequence"/>
</dbReference>
<evidence type="ECO:0000256" key="1">
    <source>
        <dbReference type="SAM" id="MobiDB-lite"/>
    </source>
</evidence>
<protein>
    <submittedName>
        <fullName evidence="2">DUF4969 domain-containing protein</fullName>
    </submittedName>
</protein>
<dbReference type="RefSeq" id="WP_003730312.1">
    <property type="nucleotide sequence ID" value="NZ_CP090057.1"/>
</dbReference>
<name>A0A7U8HHM4_LISMN</name>
<dbReference type="Gene3D" id="1.10.10.10">
    <property type="entry name" value="Winged helix-like DNA-binding domain superfamily/Winged helix DNA-binding domain"/>
    <property type="match status" value="2"/>
</dbReference>
<accession>A0A7U8HHM4</accession>
<dbReference type="EMBL" id="AABEKN010000006">
    <property type="protein sequence ID" value="EAG9354834.1"/>
    <property type="molecule type" value="Genomic_DNA"/>
</dbReference>
<gene>
    <name evidence="2" type="ORF">CW895_13630</name>
</gene>